<proteinExistence type="predicted"/>
<evidence type="ECO:0000256" key="1">
    <source>
        <dbReference type="SAM" id="MobiDB-lite"/>
    </source>
</evidence>
<keyword evidence="3" id="KW-1185">Reference proteome</keyword>
<organism evidence="2 3">
    <name type="scientific">Aphanomyces astaci</name>
    <name type="common">Crayfish plague agent</name>
    <dbReference type="NCBI Taxonomy" id="112090"/>
    <lineage>
        <taxon>Eukaryota</taxon>
        <taxon>Sar</taxon>
        <taxon>Stramenopiles</taxon>
        <taxon>Oomycota</taxon>
        <taxon>Saprolegniomycetes</taxon>
        <taxon>Saprolegniales</taxon>
        <taxon>Verrucalvaceae</taxon>
        <taxon>Aphanomyces</taxon>
    </lineage>
</organism>
<feature type="compositionally biased region" description="Polar residues" evidence="1">
    <location>
        <begin position="174"/>
        <end position="190"/>
    </location>
</feature>
<evidence type="ECO:0000313" key="2">
    <source>
        <dbReference type="EMBL" id="RQM26928.1"/>
    </source>
</evidence>
<dbReference type="AlphaFoldDB" id="A0A425DCA4"/>
<accession>A0A425DCA4</accession>
<evidence type="ECO:0000313" key="3">
    <source>
        <dbReference type="Proteomes" id="UP000284702"/>
    </source>
</evidence>
<dbReference type="Proteomes" id="UP000284702">
    <property type="component" value="Unassembled WGS sequence"/>
</dbReference>
<name>A0A425DCA4_APHAT</name>
<comment type="caution">
    <text evidence="2">The sequence shown here is derived from an EMBL/GenBank/DDBJ whole genome shotgun (WGS) entry which is preliminary data.</text>
</comment>
<feature type="region of interest" description="Disordered" evidence="1">
    <location>
        <begin position="154"/>
        <end position="209"/>
    </location>
</feature>
<sequence>MVTPTFAAHTDQLVAQIQLLLELPSPTPPTHVDPDPNTDLVDQPGARGASIETSSAGHSLASNLECTFRGLFEALSVSAVSNQALLDRLGRTAEMALREKVEQERGQANTERNQLEERVRGLRTELRTCKRRGYKELATRVENAIQAQLSSMADQVRELDRQQRSHEEEVAKVSTPSSKRPSPGTSTQLTKKARRSDPDAAGPLGASLPPPVDSAYASVVARSPWERYSTTLVSFVPLSWHQLPEWRELDRVLRSFWQKYAHLIWSHSFMTSSGAA</sequence>
<dbReference type="EMBL" id="MZMZ02002193">
    <property type="protein sequence ID" value="RQM26928.1"/>
    <property type="molecule type" value="Genomic_DNA"/>
</dbReference>
<protein>
    <submittedName>
        <fullName evidence="2">Uncharacterized protein</fullName>
    </submittedName>
</protein>
<reference evidence="2" key="1">
    <citation type="submission" date="2018-07" db="EMBL/GenBank/DDBJ databases">
        <title>Annotation of Aphanomyces astaci genome assembly.</title>
        <authorList>
            <person name="Studholme D.J."/>
        </authorList>
    </citation>
    <scope>NUCLEOTIDE SEQUENCE [LARGE SCALE GENOMIC DNA]</scope>
    <source>
        <strain evidence="2">Pc</strain>
    </source>
</reference>
<feature type="compositionally biased region" description="Basic and acidic residues" evidence="1">
    <location>
        <begin position="155"/>
        <end position="171"/>
    </location>
</feature>
<feature type="region of interest" description="Disordered" evidence="1">
    <location>
        <begin position="24"/>
        <end position="56"/>
    </location>
</feature>
<gene>
    <name evidence="2" type="ORF">B5M09_012624</name>
</gene>